<organism evidence="2 3">
    <name type="scientific">Candidatus Avichristensenella intestinipullorum</name>
    <dbReference type="NCBI Taxonomy" id="2840693"/>
    <lineage>
        <taxon>Bacteria</taxon>
        <taxon>Bacillati</taxon>
        <taxon>Bacillota</taxon>
        <taxon>Clostridia</taxon>
        <taxon>Candidatus Avichristensenella</taxon>
    </lineage>
</organism>
<dbReference type="InterPro" id="IPR005562">
    <property type="entry name" value="SpoVA"/>
</dbReference>
<dbReference type="Proteomes" id="UP000886819">
    <property type="component" value="Unassembled WGS sequence"/>
</dbReference>
<accession>A0A9D1CJQ2</accession>
<sequence>MRDTPIDYLWSFVIGGLLCAAAQGIFELLLLAGVDYSLSITLMLAIAAFLSGIFTVLEQYQKLEGLGGFGAMLPFTGFSAAIVEFSAAALDEGKSAWRACYLGLRSGFIIFGVGLPFALLVALLQSML</sequence>
<comment type="caution">
    <text evidence="2">The sequence shown here is derived from an EMBL/GenBank/DDBJ whole genome shotgun (WGS) entry which is preliminary data.</text>
</comment>
<reference evidence="2" key="1">
    <citation type="submission" date="2020-10" db="EMBL/GenBank/DDBJ databases">
        <authorList>
            <person name="Gilroy R."/>
        </authorList>
    </citation>
    <scope>NUCLEOTIDE SEQUENCE</scope>
    <source>
        <strain evidence="2">ChiHile30-977</strain>
    </source>
</reference>
<reference evidence="2" key="2">
    <citation type="journal article" date="2021" name="PeerJ">
        <title>Extensive microbial diversity within the chicken gut microbiome revealed by metagenomics and culture.</title>
        <authorList>
            <person name="Gilroy R."/>
            <person name="Ravi A."/>
            <person name="Getino M."/>
            <person name="Pursley I."/>
            <person name="Horton D.L."/>
            <person name="Alikhan N.F."/>
            <person name="Baker D."/>
            <person name="Gharbi K."/>
            <person name="Hall N."/>
            <person name="Watson M."/>
            <person name="Adriaenssens E.M."/>
            <person name="Foster-Nyarko E."/>
            <person name="Jarju S."/>
            <person name="Secka A."/>
            <person name="Antonio M."/>
            <person name="Oren A."/>
            <person name="Chaudhuri R.R."/>
            <person name="La Ragione R."/>
            <person name="Hildebrand F."/>
            <person name="Pallen M.J."/>
        </authorList>
    </citation>
    <scope>NUCLEOTIDE SEQUENCE</scope>
    <source>
        <strain evidence="2">ChiHile30-977</strain>
    </source>
</reference>
<evidence type="ECO:0000256" key="1">
    <source>
        <dbReference type="SAM" id="Phobius"/>
    </source>
</evidence>
<evidence type="ECO:0000313" key="2">
    <source>
        <dbReference type="EMBL" id="HIQ64012.1"/>
    </source>
</evidence>
<feature type="transmembrane region" description="Helical" evidence="1">
    <location>
        <begin position="69"/>
        <end position="90"/>
    </location>
</feature>
<gene>
    <name evidence="2" type="ORF">IAA66_10610</name>
</gene>
<feature type="transmembrane region" description="Helical" evidence="1">
    <location>
        <begin position="12"/>
        <end position="32"/>
    </location>
</feature>
<proteinExistence type="predicted"/>
<dbReference type="AlphaFoldDB" id="A0A9D1CJQ2"/>
<keyword evidence="1" id="KW-0812">Transmembrane</keyword>
<dbReference type="Pfam" id="PF03862">
    <property type="entry name" value="SpoVAC_SpoVAEB"/>
    <property type="match status" value="1"/>
</dbReference>
<protein>
    <submittedName>
        <fullName evidence="2">SpoVA/SpoVAEb family sporulation membrane protein</fullName>
    </submittedName>
</protein>
<feature type="transmembrane region" description="Helical" evidence="1">
    <location>
        <begin position="38"/>
        <end position="57"/>
    </location>
</feature>
<dbReference type="EMBL" id="DVFI01000146">
    <property type="protein sequence ID" value="HIQ64012.1"/>
    <property type="molecule type" value="Genomic_DNA"/>
</dbReference>
<keyword evidence="1" id="KW-1133">Transmembrane helix</keyword>
<evidence type="ECO:0000313" key="3">
    <source>
        <dbReference type="Proteomes" id="UP000886819"/>
    </source>
</evidence>
<name>A0A9D1CJQ2_9FIRM</name>
<feature type="transmembrane region" description="Helical" evidence="1">
    <location>
        <begin position="102"/>
        <end position="124"/>
    </location>
</feature>
<keyword evidence="1" id="KW-0472">Membrane</keyword>